<feature type="transmembrane region" description="Helical" evidence="12">
    <location>
        <begin position="643"/>
        <end position="668"/>
    </location>
</feature>
<keyword evidence="5 12" id="KW-1133">Transmembrane helix</keyword>
<feature type="compositionally biased region" description="Basic and acidic residues" evidence="11">
    <location>
        <begin position="942"/>
        <end position="952"/>
    </location>
</feature>
<evidence type="ECO:0000256" key="6">
    <source>
        <dbReference type="ARBA" id="ARBA00023043"/>
    </source>
</evidence>
<gene>
    <name evidence="14" type="primary">trpl</name>
    <name evidence="16" type="synonym">LOC105263510</name>
    <name evidence="14" type="ORF">g.59215</name>
</gene>
<dbReference type="OrthoDB" id="2373987at2759"/>
<dbReference type="SMART" id="SM01420">
    <property type="entry name" value="TRP_2"/>
    <property type="match status" value="1"/>
</dbReference>
<dbReference type="RefSeq" id="XP_011298063.1">
    <property type="nucleotide sequence ID" value="XM_011299761.1"/>
</dbReference>
<evidence type="ECO:0000256" key="3">
    <source>
        <dbReference type="ARBA" id="ARBA00022692"/>
    </source>
</evidence>
<evidence type="ECO:0000256" key="9">
    <source>
        <dbReference type="ARBA" id="ARBA00023303"/>
    </source>
</evidence>
<dbReference type="Pfam" id="PF12796">
    <property type="entry name" value="Ank_2"/>
    <property type="match status" value="1"/>
</dbReference>
<evidence type="ECO:0000256" key="5">
    <source>
        <dbReference type="ARBA" id="ARBA00022989"/>
    </source>
</evidence>
<feature type="transmembrane region" description="Helical" evidence="12">
    <location>
        <begin position="343"/>
        <end position="361"/>
    </location>
</feature>
<reference evidence="14" key="1">
    <citation type="submission" date="2015-01" db="EMBL/GenBank/DDBJ databases">
        <title>Transcriptome Assembly of Fopius arisanus.</title>
        <authorList>
            <person name="Geib S."/>
        </authorList>
    </citation>
    <scope>NUCLEOTIDE SEQUENCE</scope>
</reference>
<feature type="transmembrane region" description="Helical" evidence="12">
    <location>
        <begin position="553"/>
        <end position="578"/>
    </location>
</feature>
<feature type="region of interest" description="Disordered" evidence="11">
    <location>
        <begin position="942"/>
        <end position="1144"/>
    </location>
</feature>
<feature type="repeat" description="ANK" evidence="10">
    <location>
        <begin position="154"/>
        <end position="186"/>
    </location>
</feature>
<dbReference type="PANTHER" id="PTHR10117">
    <property type="entry name" value="TRANSIENT RECEPTOR POTENTIAL CHANNEL"/>
    <property type="match status" value="1"/>
</dbReference>
<feature type="compositionally biased region" description="Acidic residues" evidence="11">
    <location>
        <begin position="829"/>
        <end position="838"/>
    </location>
</feature>
<evidence type="ECO:0000256" key="8">
    <source>
        <dbReference type="ARBA" id="ARBA00023136"/>
    </source>
</evidence>
<evidence type="ECO:0000313" key="14">
    <source>
        <dbReference type="EMBL" id="JAG73081.1"/>
    </source>
</evidence>
<reference evidence="16" key="2">
    <citation type="submission" date="2025-04" db="UniProtKB">
        <authorList>
            <consortium name="RefSeq"/>
        </authorList>
    </citation>
    <scope>IDENTIFICATION</scope>
    <source>
        <strain evidence="16">USDA-PBARC FA_bdor</strain>
        <tissue evidence="16">Whole organism</tissue>
    </source>
</reference>
<keyword evidence="6 10" id="KW-0040">ANK repeat</keyword>
<feature type="region of interest" description="Disordered" evidence="11">
    <location>
        <begin position="828"/>
        <end position="853"/>
    </location>
</feature>
<evidence type="ECO:0000313" key="16">
    <source>
        <dbReference type="RefSeq" id="XP_011298063.1"/>
    </source>
</evidence>
<evidence type="ECO:0000256" key="11">
    <source>
        <dbReference type="SAM" id="MobiDB-lite"/>
    </source>
</evidence>
<dbReference type="PANTHER" id="PTHR10117:SF47">
    <property type="entry name" value="TRANSIENT-RECEPTOR-POTENTIAL-LIKE PROTEIN"/>
    <property type="match status" value="1"/>
</dbReference>
<evidence type="ECO:0000256" key="4">
    <source>
        <dbReference type="ARBA" id="ARBA00022737"/>
    </source>
</evidence>
<evidence type="ECO:0000256" key="1">
    <source>
        <dbReference type="ARBA" id="ARBA00004141"/>
    </source>
</evidence>
<dbReference type="Proteomes" id="UP000694866">
    <property type="component" value="Unplaced"/>
</dbReference>
<keyword evidence="7" id="KW-0406">Ion transport</keyword>
<dbReference type="AlphaFoldDB" id="A0A0C9QII1"/>
<keyword evidence="3 12" id="KW-0812">Transmembrane</keyword>
<dbReference type="Pfam" id="PF08344">
    <property type="entry name" value="TRP_2"/>
    <property type="match status" value="1"/>
</dbReference>
<dbReference type="Gene3D" id="1.25.40.20">
    <property type="entry name" value="Ankyrin repeat-containing domain"/>
    <property type="match status" value="1"/>
</dbReference>
<organism evidence="14">
    <name type="scientific">Fopius arisanus</name>
    <dbReference type="NCBI Taxonomy" id="64838"/>
    <lineage>
        <taxon>Eukaryota</taxon>
        <taxon>Metazoa</taxon>
        <taxon>Ecdysozoa</taxon>
        <taxon>Arthropoda</taxon>
        <taxon>Hexapoda</taxon>
        <taxon>Insecta</taxon>
        <taxon>Pterygota</taxon>
        <taxon>Neoptera</taxon>
        <taxon>Endopterygota</taxon>
        <taxon>Hymenoptera</taxon>
        <taxon>Apocrita</taxon>
        <taxon>Ichneumonoidea</taxon>
        <taxon>Braconidae</taxon>
        <taxon>Opiinae</taxon>
        <taxon>Fopius</taxon>
    </lineage>
</organism>
<dbReference type="InterPro" id="IPR002153">
    <property type="entry name" value="TRPC_channel"/>
</dbReference>
<evidence type="ECO:0000256" key="7">
    <source>
        <dbReference type="ARBA" id="ARBA00023065"/>
    </source>
</evidence>
<dbReference type="Pfam" id="PF00023">
    <property type="entry name" value="Ank"/>
    <property type="match status" value="1"/>
</dbReference>
<dbReference type="InterPro" id="IPR013555">
    <property type="entry name" value="TRP_dom"/>
</dbReference>
<keyword evidence="15" id="KW-1185">Reference proteome</keyword>
<dbReference type="InterPro" id="IPR002110">
    <property type="entry name" value="Ankyrin_rpt"/>
</dbReference>
<dbReference type="SMART" id="SM00248">
    <property type="entry name" value="ANK"/>
    <property type="match status" value="2"/>
</dbReference>
<dbReference type="KEGG" id="fas:105263510"/>
<comment type="subcellular location">
    <subcellularLocation>
        <location evidence="1">Membrane</location>
        <topology evidence="1">Multi-pass membrane protein</topology>
    </subcellularLocation>
</comment>
<keyword evidence="9" id="KW-0407">Ion channel</keyword>
<dbReference type="PROSITE" id="PS50088">
    <property type="entry name" value="ANK_REPEAT"/>
    <property type="match status" value="1"/>
</dbReference>
<keyword evidence="2" id="KW-0813">Transport</keyword>
<keyword evidence="4" id="KW-0677">Repeat</keyword>
<evidence type="ECO:0000313" key="15">
    <source>
        <dbReference type="Proteomes" id="UP000694866"/>
    </source>
</evidence>
<dbReference type="InterPro" id="IPR005821">
    <property type="entry name" value="Ion_trans_dom"/>
</dbReference>
<feature type="transmembrane region" description="Helical" evidence="12">
    <location>
        <begin position="512"/>
        <end position="533"/>
    </location>
</feature>
<dbReference type="SUPFAM" id="SSF48403">
    <property type="entry name" value="Ankyrin repeat"/>
    <property type="match status" value="1"/>
</dbReference>
<accession>A0A0C9QII1</accession>
<dbReference type="GO" id="GO:0051480">
    <property type="term" value="P:regulation of cytosolic calcium ion concentration"/>
    <property type="evidence" value="ECO:0007669"/>
    <property type="project" value="TreeGrafter"/>
</dbReference>
<keyword evidence="8 12" id="KW-0472">Membrane</keyword>
<name>A0A0C9QII1_9HYME</name>
<feature type="compositionally biased region" description="Basic residues" evidence="11">
    <location>
        <begin position="1133"/>
        <end position="1144"/>
    </location>
</feature>
<dbReference type="GeneID" id="105263510"/>
<dbReference type="GO" id="GO:0005886">
    <property type="term" value="C:plasma membrane"/>
    <property type="evidence" value="ECO:0007669"/>
    <property type="project" value="TreeGrafter"/>
</dbReference>
<protein>
    <submittedName>
        <fullName evidence="16">Transient-receptor-potential-like protein</fullName>
    </submittedName>
    <submittedName>
        <fullName evidence="14">Trpl protein</fullName>
    </submittedName>
</protein>
<dbReference type="GO" id="GO:0034703">
    <property type="term" value="C:cation channel complex"/>
    <property type="evidence" value="ECO:0007669"/>
    <property type="project" value="TreeGrafter"/>
</dbReference>
<dbReference type="GO" id="GO:0015279">
    <property type="term" value="F:store-operated calcium channel activity"/>
    <property type="evidence" value="ECO:0007669"/>
    <property type="project" value="TreeGrafter"/>
</dbReference>
<accession>A0A9R1SVR5</accession>
<dbReference type="GO" id="GO:0070679">
    <property type="term" value="F:inositol 1,4,5 trisphosphate binding"/>
    <property type="evidence" value="ECO:0007669"/>
    <property type="project" value="TreeGrafter"/>
</dbReference>
<evidence type="ECO:0000256" key="2">
    <source>
        <dbReference type="ARBA" id="ARBA00022448"/>
    </source>
</evidence>
<feature type="transmembrane region" description="Helical" evidence="12">
    <location>
        <begin position="373"/>
        <end position="394"/>
    </location>
</feature>
<evidence type="ECO:0000259" key="13">
    <source>
        <dbReference type="SMART" id="SM01420"/>
    </source>
</evidence>
<proteinExistence type="predicted"/>
<feature type="compositionally biased region" description="Polar residues" evidence="11">
    <location>
        <begin position="959"/>
        <end position="969"/>
    </location>
</feature>
<dbReference type="EMBL" id="GBYB01003314">
    <property type="protein sequence ID" value="JAG73081.1"/>
    <property type="molecule type" value="Transcribed_RNA"/>
</dbReference>
<dbReference type="PROSITE" id="PS50297">
    <property type="entry name" value="ANK_REP_REGION"/>
    <property type="match status" value="1"/>
</dbReference>
<evidence type="ECO:0000256" key="12">
    <source>
        <dbReference type="SAM" id="Phobius"/>
    </source>
</evidence>
<dbReference type="NCBIfam" id="TIGR00870">
    <property type="entry name" value="trp"/>
    <property type="match status" value="1"/>
</dbReference>
<feature type="domain" description="Transient receptor ion channel" evidence="13">
    <location>
        <begin position="189"/>
        <end position="251"/>
    </location>
</feature>
<dbReference type="PRINTS" id="PR01097">
    <property type="entry name" value="TRNSRECEPTRP"/>
</dbReference>
<dbReference type="CTD" id="36003"/>
<dbReference type="Pfam" id="PF00520">
    <property type="entry name" value="Ion_trans"/>
    <property type="match status" value="1"/>
</dbReference>
<sequence length="1144" mass="128687">MSSAKEKEIEAGQVPEEDDYCLQLPRPLSIEEKKYLLAVERGDLANVRRMLQLAAKPNKAKSIDVNCVDSLGRGALTLAIESENLEMVELLVVMGVETRDSLLYAIDQEFVEAVELLLEHEELLMSSELNQHPGIKDVTHSWQRIDPAAARYPPEMTPLVLAAQRNNYEILKLLLDRGATLPMPHDVRCGCDDCLRAATGDPLRLSSTRISEYKALASPSLIALSSPDPLLTAFQLSWELRLLAVSEPESRAEYLKLRKQVEKFAVDLLHQTRSTAELNTILNHDPEASATQPGKQLAKLELAIQYKQKSFVSHSHIQQLLAAIWYEGVPGFRRMTTTQRIGIVIKTALLFPVYCLIYWFAPDSKIGSLMRRPFMKFLVHASSYLFFLLLLMLVSQRAEVQLIRYLGTEAMKRQLQEDLLKQRGAGATPLECLVVIYVLGFIWQETREVFSDGLRAYLRDLWNFIDFTRNSLYVGTFVLRFAAYVQQMTEISSDESARYIPREQWSDFDPQLIAEGLFAAANVFSALKLVHLFSINPHLGPLQISLGRMVIDIVKFFFIYTLVLFAFACGLNQLLWYFAELEQRKCYVGYGTDPEWDAASDPCLRWRTFSNLFESCQSLFWASFGGIGIDSFELTGIKSYTRFWGLLMFGSYSVINVIVLLNLLIAMMSDSYAVIVEHSDVEWKFARTKLWMSYFEECGTLPPPFNIFPPPKLFFRLFGVTKKPKIGRNSSRSRSKEHKYGSVLRALIWRYVVNAHTEHEMSPVTEDDVHEVKSDISSWRCELLDILQRNGMDIGSVNVKDNAVLGKRMKVWERRLMKDFQVSAPVGMEDNDEAEELGEVNAESAEPPVDEEAREKWRRVARLAVLKSADRRWGQVIQCAVKSSQIGRSNSRASLQSQKSLRKAMEEARKLRARSPLPAVSPIKLPVGTTDNILRVLKDINEDDRSRAESPDKGFSPDVSPQGTISSKLMATVGYEDERDKKSPQPLLPFKSSPPKVVKRRAPGVALPGAPGTHGNIGIPVSAPASRPGTVDVSRMRPTSPKPRPNTLDKIPNRPKTPPKLVVPSEGLSPRRSGPIAGTGDSSALRGRPRASGMPGSPRKFSEVTVIPHTPVLATSQRNDDKCRLVNAEARSPRVRSPRRGGWL</sequence>
<dbReference type="InterPro" id="IPR036770">
    <property type="entry name" value="Ankyrin_rpt-contain_sf"/>
</dbReference>
<evidence type="ECO:0000256" key="10">
    <source>
        <dbReference type="PROSITE-ProRule" id="PRU00023"/>
    </source>
</evidence>